<sequence length="510" mass="56942">MTSNVTLVLGLCFAVLSLFFYKYLDNVDIKPERGIIDSWTNFIKPPEKQFQKLAVGINSNVDIIVSGVALLNALKILPGKRENKNVLSNFNDLQETFAFYFARGSAAERPFTDQPIYQKIIETAETLNHVEHFIGGNAALMAKKASSLFPSLSINFVGPVGPLLERLMPKAVKIPPTCRIPKDEVHLIMEYKVGEQWGNLSAPVANRFITSHDESNSKIVMLEAYFESIKTFQPDLILLSGLNIMDGQSPEFFDERLEKMVSLLQDVPSSVPVHLELASMANEDFVRQIIEEVLPHGVSSLGLNEQELALVARVGGWSNHAPVPLSDQKALPNVDSLGLNEQEIVFSSKSLNGPHHDHFDDYNGQPEIYKISDIMLWILQKYGKSSNHPSSRLSRIHFHSLTYHIVGVRDTAWSNVDKATAAGTQVAGLQACDIPNLKEDLVELKIPSRFKLFSGDKEKDFDPHNPVISWRRDDFFFVFSPVLVCRHPVKTVGLGDAISATGLMYSQFHS</sequence>
<reference evidence="6 7" key="1">
    <citation type="submission" date="2024-04" db="EMBL/GenBank/DDBJ databases">
        <authorList>
            <consortium name="Genoscope - CEA"/>
            <person name="William W."/>
        </authorList>
    </citation>
    <scope>NUCLEOTIDE SEQUENCE [LARGE SCALE GENOMIC DNA]</scope>
</reference>
<keyword evidence="7" id="KW-1185">Reference proteome</keyword>
<dbReference type="GO" id="GO:0046872">
    <property type="term" value="F:metal ion binding"/>
    <property type="evidence" value="ECO:0007669"/>
    <property type="project" value="UniProtKB-KW"/>
</dbReference>
<keyword evidence="5" id="KW-0324">Glycolysis</keyword>
<evidence type="ECO:0000313" key="7">
    <source>
        <dbReference type="Proteomes" id="UP001497497"/>
    </source>
</evidence>
<dbReference type="GO" id="GO:0006006">
    <property type="term" value="P:glucose metabolic process"/>
    <property type="evidence" value="ECO:0007669"/>
    <property type="project" value="TreeGrafter"/>
</dbReference>
<dbReference type="PANTHER" id="PTHR21208:SF0">
    <property type="entry name" value="ADP-DEPENDENT GLUCOKINASE"/>
    <property type="match status" value="1"/>
</dbReference>
<dbReference type="InterPro" id="IPR007666">
    <property type="entry name" value="ADP_PFK/GK"/>
</dbReference>
<dbReference type="Gene3D" id="3.40.1190.20">
    <property type="match status" value="2"/>
</dbReference>
<name>A0AAV2HPL5_LYMST</name>
<dbReference type="InterPro" id="IPR029056">
    <property type="entry name" value="Ribokinase-like"/>
</dbReference>
<evidence type="ECO:0000256" key="3">
    <source>
        <dbReference type="ARBA" id="ARBA00022777"/>
    </source>
</evidence>
<dbReference type="Proteomes" id="UP001497497">
    <property type="component" value="Unassembled WGS sequence"/>
</dbReference>
<comment type="caution">
    <text evidence="6">The sequence shown here is derived from an EMBL/GenBank/DDBJ whole genome shotgun (WGS) entry which is preliminary data.</text>
</comment>
<dbReference type="AlphaFoldDB" id="A0AAV2HPL5"/>
<evidence type="ECO:0000313" key="6">
    <source>
        <dbReference type="EMBL" id="CAL1535328.1"/>
    </source>
</evidence>
<dbReference type="PROSITE" id="PS51255">
    <property type="entry name" value="ADPK"/>
    <property type="match status" value="1"/>
</dbReference>
<dbReference type="PANTHER" id="PTHR21208">
    <property type="entry name" value="ADP-DEPENDENT GLUCOKINASE"/>
    <property type="match status" value="1"/>
</dbReference>
<evidence type="ECO:0000256" key="5">
    <source>
        <dbReference type="ARBA" id="ARBA00023152"/>
    </source>
</evidence>
<dbReference type="EMBL" id="CAXITT010000198">
    <property type="protein sequence ID" value="CAL1535328.1"/>
    <property type="molecule type" value="Genomic_DNA"/>
</dbReference>
<dbReference type="SUPFAM" id="SSF53613">
    <property type="entry name" value="Ribokinase-like"/>
    <property type="match status" value="2"/>
</dbReference>
<gene>
    <name evidence="6" type="ORF">GSLYS_00009288001</name>
</gene>
<dbReference type="Pfam" id="PF04587">
    <property type="entry name" value="ADP_PFK_GK"/>
    <property type="match status" value="2"/>
</dbReference>
<accession>A0AAV2HPL5</accession>
<dbReference type="GO" id="GO:0043843">
    <property type="term" value="F:ADP-specific glucokinase activity"/>
    <property type="evidence" value="ECO:0007669"/>
    <property type="project" value="TreeGrafter"/>
</dbReference>
<keyword evidence="4" id="KW-0460">Magnesium</keyword>
<organism evidence="6 7">
    <name type="scientific">Lymnaea stagnalis</name>
    <name type="common">Great pond snail</name>
    <name type="synonym">Helix stagnalis</name>
    <dbReference type="NCBI Taxonomy" id="6523"/>
    <lineage>
        <taxon>Eukaryota</taxon>
        <taxon>Metazoa</taxon>
        <taxon>Spiralia</taxon>
        <taxon>Lophotrochozoa</taxon>
        <taxon>Mollusca</taxon>
        <taxon>Gastropoda</taxon>
        <taxon>Heterobranchia</taxon>
        <taxon>Euthyneura</taxon>
        <taxon>Panpulmonata</taxon>
        <taxon>Hygrophila</taxon>
        <taxon>Lymnaeoidea</taxon>
        <taxon>Lymnaeidae</taxon>
        <taxon>Lymnaea</taxon>
    </lineage>
</organism>
<proteinExistence type="predicted"/>
<evidence type="ECO:0000256" key="2">
    <source>
        <dbReference type="ARBA" id="ARBA00022723"/>
    </source>
</evidence>
<keyword evidence="2" id="KW-0479">Metal-binding</keyword>
<evidence type="ECO:0000256" key="4">
    <source>
        <dbReference type="ARBA" id="ARBA00022842"/>
    </source>
</evidence>
<evidence type="ECO:0000256" key="1">
    <source>
        <dbReference type="ARBA" id="ARBA00022679"/>
    </source>
</evidence>
<dbReference type="GO" id="GO:0006096">
    <property type="term" value="P:glycolytic process"/>
    <property type="evidence" value="ECO:0007669"/>
    <property type="project" value="UniProtKB-KW"/>
</dbReference>
<protein>
    <recommendedName>
        <fullName evidence="8">ADP-dependent glucokinase</fullName>
    </recommendedName>
</protein>
<evidence type="ECO:0008006" key="8">
    <source>
        <dbReference type="Google" id="ProtNLM"/>
    </source>
</evidence>
<dbReference type="GO" id="GO:0005783">
    <property type="term" value="C:endoplasmic reticulum"/>
    <property type="evidence" value="ECO:0007669"/>
    <property type="project" value="TreeGrafter"/>
</dbReference>
<keyword evidence="3" id="KW-0418">Kinase</keyword>
<keyword evidence="1" id="KW-0808">Transferase</keyword>